<reference evidence="2 3" key="1">
    <citation type="journal article" date="2022" name="Nat. Ecol. Evol.">
        <title>A masculinizing supergene underlies an exaggerated male reproductive morph in a spider.</title>
        <authorList>
            <person name="Hendrickx F."/>
            <person name="De Corte Z."/>
            <person name="Sonet G."/>
            <person name="Van Belleghem S.M."/>
            <person name="Kostlbacher S."/>
            <person name="Vangestel C."/>
        </authorList>
    </citation>
    <scope>NUCLEOTIDE SEQUENCE [LARGE SCALE GENOMIC DNA]</scope>
    <source>
        <strain evidence="2">W744_W776</strain>
    </source>
</reference>
<evidence type="ECO:0000313" key="3">
    <source>
        <dbReference type="Proteomes" id="UP000827092"/>
    </source>
</evidence>
<protein>
    <submittedName>
        <fullName evidence="2">Uncharacterized protein</fullName>
    </submittedName>
</protein>
<sequence length="100" mass="11138">MKISSGADNSKKCERSVALSVQASDIYTACKGFPENKQDSSKRLRTRQRHIKGSRRGTAQKKERAKEGGWPATRFSFDVVPPASSSLDVPIRQDQVPFKN</sequence>
<comment type="caution">
    <text evidence="2">The sequence shown here is derived from an EMBL/GenBank/DDBJ whole genome shotgun (WGS) entry which is preliminary data.</text>
</comment>
<evidence type="ECO:0000256" key="1">
    <source>
        <dbReference type="SAM" id="MobiDB-lite"/>
    </source>
</evidence>
<accession>A0AAV6VWA7</accession>
<name>A0AAV6VWA7_9ARAC</name>
<feature type="compositionally biased region" description="Basic residues" evidence="1">
    <location>
        <begin position="43"/>
        <end position="59"/>
    </location>
</feature>
<keyword evidence="3" id="KW-1185">Reference proteome</keyword>
<dbReference type="AlphaFoldDB" id="A0AAV6VWA7"/>
<dbReference type="Proteomes" id="UP000827092">
    <property type="component" value="Unassembled WGS sequence"/>
</dbReference>
<organism evidence="2 3">
    <name type="scientific">Oedothorax gibbosus</name>
    <dbReference type="NCBI Taxonomy" id="931172"/>
    <lineage>
        <taxon>Eukaryota</taxon>
        <taxon>Metazoa</taxon>
        <taxon>Ecdysozoa</taxon>
        <taxon>Arthropoda</taxon>
        <taxon>Chelicerata</taxon>
        <taxon>Arachnida</taxon>
        <taxon>Araneae</taxon>
        <taxon>Araneomorphae</taxon>
        <taxon>Entelegynae</taxon>
        <taxon>Araneoidea</taxon>
        <taxon>Linyphiidae</taxon>
        <taxon>Erigoninae</taxon>
        <taxon>Oedothorax</taxon>
    </lineage>
</organism>
<dbReference type="EMBL" id="JAFNEN010000024">
    <property type="protein sequence ID" value="KAG8199751.1"/>
    <property type="molecule type" value="Genomic_DNA"/>
</dbReference>
<gene>
    <name evidence="2" type="ORF">JTE90_000844</name>
</gene>
<evidence type="ECO:0000313" key="2">
    <source>
        <dbReference type="EMBL" id="KAG8199751.1"/>
    </source>
</evidence>
<proteinExistence type="predicted"/>
<feature type="region of interest" description="Disordered" evidence="1">
    <location>
        <begin position="32"/>
        <end position="70"/>
    </location>
</feature>